<keyword evidence="5 6" id="KW-0067">ATP-binding</keyword>
<dbReference type="SMART" id="SM00220">
    <property type="entry name" value="S_TKc"/>
    <property type="match status" value="1"/>
</dbReference>
<dbReference type="SUPFAM" id="SSF56112">
    <property type="entry name" value="Protein kinase-like (PK-like)"/>
    <property type="match status" value="1"/>
</dbReference>
<evidence type="ECO:0000256" key="4">
    <source>
        <dbReference type="ARBA" id="ARBA00022777"/>
    </source>
</evidence>
<dbReference type="InterPro" id="IPR001245">
    <property type="entry name" value="Ser-Thr/Tyr_kinase_cat_dom"/>
</dbReference>
<evidence type="ECO:0000313" key="11">
    <source>
        <dbReference type="Proteomes" id="UP000663760"/>
    </source>
</evidence>
<name>A0A7I8KLR1_SPIIN</name>
<dbReference type="PROSITE" id="PS00108">
    <property type="entry name" value="PROTEIN_KINASE_ST"/>
    <property type="match status" value="1"/>
</dbReference>
<dbReference type="AlphaFoldDB" id="A0A7I8KLR1"/>
<evidence type="ECO:0000256" key="1">
    <source>
        <dbReference type="ARBA" id="ARBA00022527"/>
    </source>
</evidence>
<evidence type="ECO:0000259" key="9">
    <source>
        <dbReference type="PROSITE" id="PS50011"/>
    </source>
</evidence>
<organism evidence="10 11">
    <name type="scientific">Spirodela intermedia</name>
    <name type="common">Intermediate duckweed</name>
    <dbReference type="NCBI Taxonomy" id="51605"/>
    <lineage>
        <taxon>Eukaryota</taxon>
        <taxon>Viridiplantae</taxon>
        <taxon>Streptophyta</taxon>
        <taxon>Embryophyta</taxon>
        <taxon>Tracheophyta</taxon>
        <taxon>Spermatophyta</taxon>
        <taxon>Magnoliopsida</taxon>
        <taxon>Liliopsida</taxon>
        <taxon>Araceae</taxon>
        <taxon>Lemnoideae</taxon>
        <taxon>Spirodela</taxon>
    </lineage>
</organism>
<dbReference type="InterPro" id="IPR008271">
    <property type="entry name" value="Ser/Thr_kinase_AS"/>
</dbReference>
<dbReference type="OrthoDB" id="4062651at2759"/>
<dbReference type="PANTHER" id="PTHR47987">
    <property type="entry name" value="OS08G0249100 PROTEIN"/>
    <property type="match status" value="1"/>
</dbReference>
<dbReference type="Proteomes" id="UP000663760">
    <property type="component" value="Chromosome 6"/>
</dbReference>
<accession>A0A7I8KLR1</accession>
<dbReference type="Gene3D" id="1.10.510.10">
    <property type="entry name" value="Transferase(Phosphotransferase) domain 1"/>
    <property type="match status" value="1"/>
</dbReference>
<dbReference type="PROSITE" id="PS00107">
    <property type="entry name" value="PROTEIN_KINASE_ATP"/>
    <property type="match status" value="1"/>
</dbReference>
<proteinExistence type="inferred from homology"/>
<dbReference type="InterPro" id="IPR000719">
    <property type="entry name" value="Prot_kinase_dom"/>
</dbReference>
<reference evidence="10" key="1">
    <citation type="submission" date="2020-02" db="EMBL/GenBank/DDBJ databases">
        <authorList>
            <person name="Scholz U."/>
            <person name="Mascher M."/>
            <person name="Fiebig A."/>
        </authorList>
    </citation>
    <scope>NUCLEOTIDE SEQUENCE</scope>
</reference>
<comment type="similarity">
    <text evidence="7">Belongs to the protein kinase superfamily.</text>
</comment>
<keyword evidence="11" id="KW-1185">Reference proteome</keyword>
<evidence type="ECO:0000256" key="7">
    <source>
        <dbReference type="RuleBase" id="RU000304"/>
    </source>
</evidence>
<dbReference type="Pfam" id="PF07714">
    <property type="entry name" value="PK_Tyr_Ser-Thr"/>
    <property type="match status" value="1"/>
</dbReference>
<feature type="domain" description="Protein kinase" evidence="9">
    <location>
        <begin position="63"/>
        <end position="338"/>
    </location>
</feature>
<dbReference type="Gene3D" id="3.30.200.20">
    <property type="entry name" value="Phosphorylase Kinase, domain 1"/>
    <property type="match status" value="1"/>
</dbReference>
<dbReference type="FunFam" id="1.10.510.10:FF:000423">
    <property type="entry name" value="Putative receptor-like serine/threonine-protein kinase"/>
    <property type="match status" value="1"/>
</dbReference>
<evidence type="ECO:0000256" key="5">
    <source>
        <dbReference type="ARBA" id="ARBA00022840"/>
    </source>
</evidence>
<feature type="region of interest" description="Disordered" evidence="8">
    <location>
        <begin position="338"/>
        <end position="382"/>
    </location>
</feature>
<gene>
    <name evidence="10" type="ORF">SI8410_06009378</name>
</gene>
<protein>
    <recommendedName>
        <fullName evidence="9">Protein kinase domain-containing protein</fullName>
    </recommendedName>
</protein>
<dbReference type="InterPro" id="IPR046958">
    <property type="entry name" value="RBK1/2/STUNTED"/>
</dbReference>
<sequence length="382" mass="42504">MRRLFPKKGVIKRLLTIARRRNGEEEEGLPGNGVSLPPDGHSPEKPTWRCFSYEEILHSTRGFHQDNLVGRGGYAEVYRGILQDGREIAVKRLTRASPEGQKQKDFLVELGTVAHVCHPNVSTLVGCCIDCGLYLVFQFSSHGSLSSLLHDERAHPPPWELRYKIAVGVAAGLRYLHEGCRRRIIHRDIKASNVLLTADFTPQISDFGLASWLPSQWTHRTAAAIEGTPGYLAPEYFTRGVVDEKTDVFAFGVLLLEILSGKKPVDGAHRSLLSWARPLLREGATAELVDSRLADGSYDKDQLYRLAFASSLCIRARAARRPSMSEVLDLLAGGEASLERWKPPAEEDDEEEDGDEEDELWELDEHEDCDSPVFSLSSAASS</sequence>
<feature type="compositionally biased region" description="Acidic residues" evidence="8">
    <location>
        <begin position="346"/>
        <end position="370"/>
    </location>
</feature>
<keyword evidence="4" id="KW-0418">Kinase</keyword>
<dbReference type="InterPro" id="IPR017441">
    <property type="entry name" value="Protein_kinase_ATP_BS"/>
</dbReference>
<evidence type="ECO:0000313" key="10">
    <source>
        <dbReference type="EMBL" id="CAA7398713.1"/>
    </source>
</evidence>
<dbReference type="GO" id="GO:0004674">
    <property type="term" value="F:protein serine/threonine kinase activity"/>
    <property type="evidence" value="ECO:0007669"/>
    <property type="project" value="UniProtKB-KW"/>
</dbReference>
<evidence type="ECO:0000256" key="2">
    <source>
        <dbReference type="ARBA" id="ARBA00022679"/>
    </source>
</evidence>
<dbReference type="PANTHER" id="PTHR47987:SF20">
    <property type="entry name" value="OS04G0654600 PROTEIN"/>
    <property type="match status" value="1"/>
</dbReference>
<dbReference type="InterPro" id="IPR011009">
    <property type="entry name" value="Kinase-like_dom_sf"/>
</dbReference>
<dbReference type="FunFam" id="3.30.200.20:FF:000325">
    <property type="entry name" value="Putative receptor-like serine/threonine-protein kinase"/>
    <property type="match status" value="1"/>
</dbReference>
<keyword evidence="3 6" id="KW-0547">Nucleotide-binding</keyword>
<evidence type="ECO:0000256" key="8">
    <source>
        <dbReference type="SAM" id="MobiDB-lite"/>
    </source>
</evidence>
<dbReference type="GO" id="GO:0005524">
    <property type="term" value="F:ATP binding"/>
    <property type="evidence" value="ECO:0007669"/>
    <property type="project" value="UniProtKB-UniRule"/>
</dbReference>
<keyword evidence="2" id="KW-0808">Transferase</keyword>
<keyword evidence="1 7" id="KW-0723">Serine/threonine-protein kinase</keyword>
<feature type="region of interest" description="Disordered" evidence="8">
    <location>
        <begin position="23"/>
        <end position="43"/>
    </location>
</feature>
<evidence type="ECO:0000256" key="6">
    <source>
        <dbReference type="PROSITE-ProRule" id="PRU10141"/>
    </source>
</evidence>
<evidence type="ECO:0000256" key="3">
    <source>
        <dbReference type="ARBA" id="ARBA00022741"/>
    </source>
</evidence>
<dbReference type="EMBL" id="LR746269">
    <property type="protein sequence ID" value="CAA7398713.1"/>
    <property type="molecule type" value="Genomic_DNA"/>
</dbReference>
<feature type="binding site" evidence="6">
    <location>
        <position position="91"/>
    </location>
    <ligand>
        <name>ATP</name>
        <dbReference type="ChEBI" id="CHEBI:30616"/>
    </ligand>
</feature>
<dbReference type="PROSITE" id="PS50011">
    <property type="entry name" value="PROTEIN_KINASE_DOM"/>
    <property type="match status" value="1"/>
</dbReference>